<name>A0AA36I7G9_9DINO</name>
<evidence type="ECO:0000313" key="2">
    <source>
        <dbReference type="Proteomes" id="UP001178507"/>
    </source>
</evidence>
<evidence type="ECO:0000313" key="1">
    <source>
        <dbReference type="EMBL" id="CAJ1382467.1"/>
    </source>
</evidence>
<comment type="caution">
    <text evidence="1">The sequence shown here is derived from an EMBL/GenBank/DDBJ whole genome shotgun (WGS) entry which is preliminary data.</text>
</comment>
<reference evidence="1" key="1">
    <citation type="submission" date="2023-08" db="EMBL/GenBank/DDBJ databases">
        <authorList>
            <person name="Chen Y."/>
            <person name="Shah S."/>
            <person name="Dougan E. K."/>
            <person name="Thang M."/>
            <person name="Chan C."/>
        </authorList>
    </citation>
    <scope>NUCLEOTIDE SEQUENCE</scope>
</reference>
<sequence length="116" mass="12693">STQAATRDISRSDCALPEQSFSYSCKMAPLRSVFLLTSLAASVSALREEMREPVEDVACCAMFSEGEDTNVACVALEKQKPCPSYDKLPLEFSATAWEKCNAWPEGGIKTCKELSE</sequence>
<organism evidence="1 2">
    <name type="scientific">Effrenium voratum</name>
    <dbReference type="NCBI Taxonomy" id="2562239"/>
    <lineage>
        <taxon>Eukaryota</taxon>
        <taxon>Sar</taxon>
        <taxon>Alveolata</taxon>
        <taxon>Dinophyceae</taxon>
        <taxon>Suessiales</taxon>
        <taxon>Symbiodiniaceae</taxon>
        <taxon>Effrenium</taxon>
    </lineage>
</organism>
<keyword evidence="2" id="KW-1185">Reference proteome</keyword>
<dbReference type="AlphaFoldDB" id="A0AA36I7G9"/>
<dbReference type="Proteomes" id="UP001178507">
    <property type="component" value="Unassembled WGS sequence"/>
</dbReference>
<accession>A0AA36I7G9</accession>
<proteinExistence type="predicted"/>
<dbReference type="EMBL" id="CAUJNA010000905">
    <property type="protein sequence ID" value="CAJ1382467.1"/>
    <property type="molecule type" value="Genomic_DNA"/>
</dbReference>
<gene>
    <name evidence="1" type="ORF">EVOR1521_LOCUS9834</name>
</gene>
<protein>
    <submittedName>
        <fullName evidence="1">Uncharacterized protein</fullName>
    </submittedName>
</protein>
<feature type="non-terminal residue" evidence="1">
    <location>
        <position position="1"/>
    </location>
</feature>